<dbReference type="EMBL" id="CADCUY010000031">
    <property type="protein sequence ID" value="CAA9386519.1"/>
    <property type="molecule type" value="Genomic_DNA"/>
</dbReference>
<protein>
    <submittedName>
        <fullName evidence="2">Uncharacterized protein</fullName>
    </submittedName>
</protein>
<reference evidence="2" key="1">
    <citation type="submission" date="2020-02" db="EMBL/GenBank/DDBJ databases">
        <authorList>
            <person name="Meier V. D."/>
        </authorList>
    </citation>
    <scope>NUCLEOTIDE SEQUENCE</scope>
    <source>
        <strain evidence="2">AVDCRST_MAG35</strain>
    </source>
</reference>
<feature type="region of interest" description="Disordered" evidence="1">
    <location>
        <begin position="1"/>
        <end position="62"/>
    </location>
</feature>
<feature type="compositionally biased region" description="Basic residues" evidence="1">
    <location>
        <begin position="1"/>
        <end position="20"/>
    </location>
</feature>
<feature type="non-terminal residue" evidence="2">
    <location>
        <position position="62"/>
    </location>
</feature>
<name>A0A6J4NFG6_9ACTN</name>
<sequence length="62" mass="7040">ERRPAGHRGRAHARALRAHRERGAGVPVRGCRRHPARHPARHAQGRLRLHRAARGPRGDDRL</sequence>
<feature type="non-terminal residue" evidence="2">
    <location>
        <position position="1"/>
    </location>
</feature>
<proteinExistence type="predicted"/>
<organism evidence="2">
    <name type="scientific">uncultured Quadrisphaera sp</name>
    <dbReference type="NCBI Taxonomy" id="904978"/>
    <lineage>
        <taxon>Bacteria</taxon>
        <taxon>Bacillati</taxon>
        <taxon>Actinomycetota</taxon>
        <taxon>Actinomycetes</taxon>
        <taxon>Kineosporiales</taxon>
        <taxon>Kineosporiaceae</taxon>
        <taxon>Quadrisphaera</taxon>
        <taxon>environmental samples</taxon>
    </lineage>
</organism>
<accession>A0A6J4NFG6</accession>
<dbReference type="AlphaFoldDB" id="A0A6J4NFG6"/>
<evidence type="ECO:0000313" key="2">
    <source>
        <dbReference type="EMBL" id="CAA9386519.1"/>
    </source>
</evidence>
<feature type="compositionally biased region" description="Basic residues" evidence="1">
    <location>
        <begin position="30"/>
        <end position="54"/>
    </location>
</feature>
<evidence type="ECO:0000256" key="1">
    <source>
        <dbReference type="SAM" id="MobiDB-lite"/>
    </source>
</evidence>
<gene>
    <name evidence="2" type="ORF">AVDCRST_MAG35-158</name>
</gene>